<proteinExistence type="predicted"/>
<dbReference type="AlphaFoldDB" id="A0A3D8R4I3"/>
<name>A0A3D8R4I3_9EURO</name>
<feature type="chain" id="PRO_5017670083" evidence="1">
    <location>
        <begin position="20"/>
        <end position="109"/>
    </location>
</feature>
<dbReference type="Proteomes" id="UP000256690">
    <property type="component" value="Unassembled WGS sequence"/>
</dbReference>
<evidence type="ECO:0000313" key="2">
    <source>
        <dbReference type="EMBL" id="RDW68886.1"/>
    </source>
</evidence>
<comment type="caution">
    <text evidence="2">The sequence shown here is derived from an EMBL/GenBank/DDBJ whole genome shotgun (WGS) entry which is preliminary data.</text>
</comment>
<gene>
    <name evidence="2" type="ORF">DSM5745_08646</name>
</gene>
<evidence type="ECO:0000313" key="3">
    <source>
        <dbReference type="Proteomes" id="UP000256690"/>
    </source>
</evidence>
<dbReference type="EMBL" id="PVWQ01000011">
    <property type="protein sequence ID" value="RDW68886.1"/>
    <property type="molecule type" value="Genomic_DNA"/>
</dbReference>
<evidence type="ECO:0000256" key="1">
    <source>
        <dbReference type="SAM" id="SignalP"/>
    </source>
</evidence>
<reference evidence="2 3" key="1">
    <citation type="journal article" date="2018" name="IMA Fungus">
        <title>IMA Genome-F 9: Draft genome sequence of Annulohypoxylon stygium, Aspergillus mulundensis, Berkeleyomyces basicola (syn. Thielaviopsis basicola), Ceratocystis smalleyi, two Cercospora beticola strains, Coleophoma cylindrospora, Fusarium fracticaudum, Phialophora cf. hyalina, and Morchella septimelata.</title>
        <authorList>
            <person name="Wingfield B.D."/>
            <person name="Bills G.F."/>
            <person name="Dong Y."/>
            <person name="Huang W."/>
            <person name="Nel W.J."/>
            <person name="Swalarsk-Parry B.S."/>
            <person name="Vaghefi N."/>
            <person name="Wilken P.M."/>
            <person name="An Z."/>
            <person name="de Beer Z.W."/>
            <person name="De Vos L."/>
            <person name="Chen L."/>
            <person name="Duong T.A."/>
            <person name="Gao Y."/>
            <person name="Hammerbacher A."/>
            <person name="Kikkert J.R."/>
            <person name="Li Y."/>
            <person name="Li H."/>
            <person name="Li K."/>
            <person name="Li Q."/>
            <person name="Liu X."/>
            <person name="Ma X."/>
            <person name="Naidoo K."/>
            <person name="Pethybridge S.J."/>
            <person name="Sun J."/>
            <person name="Steenkamp E.T."/>
            <person name="van der Nest M.A."/>
            <person name="van Wyk S."/>
            <person name="Wingfield M.J."/>
            <person name="Xiong C."/>
            <person name="Yue Q."/>
            <person name="Zhang X."/>
        </authorList>
    </citation>
    <scope>NUCLEOTIDE SEQUENCE [LARGE SCALE GENOMIC DNA]</scope>
    <source>
        <strain evidence="2 3">DSM 5745</strain>
    </source>
</reference>
<keyword evidence="3" id="KW-1185">Reference proteome</keyword>
<feature type="signal peptide" evidence="1">
    <location>
        <begin position="1"/>
        <end position="19"/>
    </location>
</feature>
<keyword evidence="1" id="KW-0732">Signal</keyword>
<sequence length="109" mass="11761">MNFIASFFSAVALASLAAAVPQTDPAPQVTIYDSVNYEGESLSFSPDDSRQTLFPWIESVLIPEGEDIYCQLFNNTEFTCGGGQVIISSLPDVDDEDEVYPGIVCGILS</sequence>
<dbReference type="OrthoDB" id="10446924at2759"/>
<dbReference type="RefSeq" id="XP_026600675.1">
    <property type="nucleotide sequence ID" value="XM_026750662.1"/>
</dbReference>
<protein>
    <submittedName>
        <fullName evidence="2">Uncharacterized protein</fullName>
    </submittedName>
</protein>
<accession>A0A3D8R4I3</accession>
<dbReference type="GeneID" id="38119016"/>
<organism evidence="2 3">
    <name type="scientific">Aspergillus mulundensis</name>
    <dbReference type="NCBI Taxonomy" id="1810919"/>
    <lineage>
        <taxon>Eukaryota</taxon>
        <taxon>Fungi</taxon>
        <taxon>Dikarya</taxon>
        <taxon>Ascomycota</taxon>
        <taxon>Pezizomycotina</taxon>
        <taxon>Eurotiomycetes</taxon>
        <taxon>Eurotiomycetidae</taxon>
        <taxon>Eurotiales</taxon>
        <taxon>Aspergillaceae</taxon>
        <taxon>Aspergillus</taxon>
        <taxon>Aspergillus subgen. Nidulantes</taxon>
    </lineage>
</organism>